<dbReference type="PANTHER" id="PTHR30435">
    <property type="entry name" value="FLAGELLAR PROTEIN"/>
    <property type="match status" value="1"/>
</dbReference>
<dbReference type="PROSITE" id="PS00588">
    <property type="entry name" value="FLAGELLA_BB_ROD"/>
    <property type="match status" value="1"/>
</dbReference>
<dbReference type="GO" id="GO:0005829">
    <property type="term" value="C:cytosol"/>
    <property type="evidence" value="ECO:0007669"/>
    <property type="project" value="TreeGrafter"/>
</dbReference>
<dbReference type="Pfam" id="PF00460">
    <property type="entry name" value="Flg_bb_rod"/>
    <property type="match status" value="1"/>
</dbReference>
<comment type="similarity">
    <text evidence="2 5">Belongs to the flagella basal body rod proteins family.</text>
</comment>
<dbReference type="InterPro" id="IPR020013">
    <property type="entry name" value="Flagellar_FlgE/F/G"/>
</dbReference>
<accession>A0A7C3Z214</accession>
<dbReference type="InterPro" id="IPR011491">
    <property type="entry name" value="FlgE_D2"/>
</dbReference>
<dbReference type="NCBIfam" id="TIGR03506">
    <property type="entry name" value="FlgEFG_subfam"/>
    <property type="match status" value="1"/>
</dbReference>
<dbReference type="InterPro" id="IPR037925">
    <property type="entry name" value="FlgE/F/G-like"/>
</dbReference>
<evidence type="ECO:0000256" key="1">
    <source>
        <dbReference type="ARBA" id="ARBA00004117"/>
    </source>
</evidence>
<dbReference type="InterPro" id="IPR019776">
    <property type="entry name" value="Flagellar_basal_body_rod_CS"/>
</dbReference>
<dbReference type="PANTHER" id="PTHR30435:SF1">
    <property type="entry name" value="FLAGELLAR HOOK PROTEIN FLGE"/>
    <property type="match status" value="1"/>
</dbReference>
<feature type="domain" description="Flagellar hook protein FlgE/F/G-like D1" evidence="9">
    <location>
        <begin position="88"/>
        <end position="152"/>
    </location>
</feature>
<dbReference type="SUPFAM" id="SSF117143">
    <property type="entry name" value="Flagellar hook protein flgE"/>
    <property type="match status" value="1"/>
</dbReference>
<evidence type="ECO:0000256" key="2">
    <source>
        <dbReference type="ARBA" id="ARBA00009677"/>
    </source>
</evidence>
<keyword evidence="10" id="KW-0969">Cilium</keyword>
<dbReference type="Pfam" id="PF06429">
    <property type="entry name" value="Flg_bbr_C"/>
    <property type="match status" value="1"/>
</dbReference>
<evidence type="ECO:0000259" key="8">
    <source>
        <dbReference type="Pfam" id="PF07559"/>
    </source>
</evidence>
<proteinExistence type="inferred from homology"/>
<evidence type="ECO:0000313" key="10">
    <source>
        <dbReference type="EMBL" id="HGF34185.1"/>
    </source>
</evidence>
<reference evidence="10" key="1">
    <citation type="journal article" date="2020" name="mSystems">
        <title>Genome- and Community-Level Interaction Insights into Carbon Utilization and Element Cycling Functions of Hydrothermarchaeota in Hydrothermal Sediment.</title>
        <authorList>
            <person name="Zhou Z."/>
            <person name="Liu Y."/>
            <person name="Xu W."/>
            <person name="Pan J."/>
            <person name="Luo Z.H."/>
            <person name="Li M."/>
        </authorList>
    </citation>
    <scope>NUCLEOTIDE SEQUENCE [LARGE SCALE GENOMIC DNA]</scope>
    <source>
        <strain evidence="10">SpSt-897</strain>
    </source>
</reference>
<protein>
    <recommendedName>
        <fullName evidence="3 5">Flagellar hook protein FlgE</fullName>
    </recommendedName>
</protein>
<evidence type="ECO:0000259" key="9">
    <source>
        <dbReference type="Pfam" id="PF22692"/>
    </source>
</evidence>
<feature type="domain" description="Flagellar basal-body/hook protein C-terminal" evidence="7">
    <location>
        <begin position="362"/>
        <end position="406"/>
    </location>
</feature>
<keyword evidence="10" id="KW-0282">Flagellum</keyword>
<keyword evidence="4 5" id="KW-0975">Bacterial flagellum</keyword>
<dbReference type="InterPro" id="IPR001444">
    <property type="entry name" value="Flag_bb_rod_N"/>
</dbReference>
<comment type="function">
    <text evidence="5">A flexible structure which links the flagellar filament to the drive apparatus in the basal body.</text>
</comment>
<dbReference type="GO" id="GO:0009424">
    <property type="term" value="C:bacterial-type flagellum hook"/>
    <property type="evidence" value="ECO:0007669"/>
    <property type="project" value="TreeGrafter"/>
</dbReference>
<dbReference type="GO" id="GO:0071978">
    <property type="term" value="P:bacterial-type flagellum-dependent swarming motility"/>
    <property type="evidence" value="ECO:0007669"/>
    <property type="project" value="TreeGrafter"/>
</dbReference>
<dbReference type="Gene3D" id="2.60.98.20">
    <property type="entry name" value="Flagellar hook protein FlgE"/>
    <property type="match status" value="1"/>
</dbReference>
<evidence type="ECO:0000256" key="3">
    <source>
        <dbReference type="ARBA" id="ARBA00019015"/>
    </source>
</evidence>
<dbReference type="InterPro" id="IPR053967">
    <property type="entry name" value="LlgE_F_G-like_D1"/>
</dbReference>
<dbReference type="Pfam" id="PF22692">
    <property type="entry name" value="LlgE_F_G_D1"/>
    <property type="match status" value="1"/>
</dbReference>
<evidence type="ECO:0000256" key="4">
    <source>
        <dbReference type="ARBA" id="ARBA00023143"/>
    </source>
</evidence>
<dbReference type="InterPro" id="IPR010930">
    <property type="entry name" value="Flg_bb/hook_C_dom"/>
</dbReference>
<keyword evidence="10" id="KW-0966">Cell projection</keyword>
<feature type="domain" description="Flagellar basal body rod protein N-terminal" evidence="6">
    <location>
        <begin position="7"/>
        <end position="37"/>
    </location>
</feature>
<dbReference type="Pfam" id="PF07559">
    <property type="entry name" value="FlgE_D2"/>
    <property type="match status" value="1"/>
</dbReference>
<dbReference type="InterPro" id="IPR037058">
    <property type="entry name" value="Falgellar_hook_FlgE_sf"/>
</dbReference>
<name>A0A7C3Z214_9BACT</name>
<comment type="caution">
    <text evidence="10">The sequence shown here is derived from an EMBL/GenBank/DDBJ whole genome shotgun (WGS) entry which is preliminary data.</text>
</comment>
<dbReference type="GO" id="GO:0009425">
    <property type="term" value="C:bacterial-type flagellum basal body"/>
    <property type="evidence" value="ECO:0007669"/>
    <property type="project" value="UniProtKB-SubCell"/>
</dbReference>
<comment type="subcellular location">
    <subcellularLocation>
        <location evidence="1 5">Bacterial flagellum basal body</location>
    </subcellularLocation>
</comment>
<evidence type="ECO:0000256" key="5">
    <source>
        <dbReference type="RuleBase" id="RU362116"/>
    </source>
</evidence>
<dbReference type="EMBL" id="DTMF01000181">
    <property type="protein sequence ID" value="HGF34185.1"/>
    <property type="molecule type" value="Genomic_DNA"/>
</dbReference>
<evidence type="ECO:0000259" key="6">
    <source>
        <dbReference type="Pfam" id="PF00460"/>
    </source>
</evidence>
<feature type="domain" description="Flagellar hook protein FlgE D2" evidence="8">
    <location>
        <begin position="172"/>
        <end position="288"/>
    </location>
</feature>
<dbReference type="AlphaFoldDB" id="A0A7C3Z214"/>
<gene>
    <name evidence="10" type="ORF">ENW96_07320</name>
</gene>
<organism evidence="10">
    <name type="scientific">Desulfobacca acetoxidans</name>
    <dbReference type="NCBI Taxonomy" id="60893"/>
    <lineage>
        <taxon>Bacteria</taxon>
        <taxon>Pseudomonadati</taxon>
        <taxon>Thermodesulfobacteriota</taxon>
        <taxon>Desulfobaccia</taxon>
        <taxon>Desulfobaccales</taxon>
        <taxon>Desulfobaccaceae</taxon>
        <taxon>Desulfobacca</taxon>
    </lineage>
</organism>
<sequence>MSLSTAMYSGLSGLNSYGEAMSVVGDNIANLNTTGFKYSSVHFEDLMAQLIPTGSGPGQVGRGSRISEVSTVWQQGSLENSADDVDVAISGTGFLIVKDPLNQRLFYTRDGNFSLNDDGYLINAHGYRVQGKAIDPVTGTPAGVDTDIVLSQNYSAPKASTSVDMVMNLNANAAAGDYYDSAITVYDNLGNVHTLDMRYTNVAANTWTLSGTLDGVDITGTITDQGGGGPTDLTFDTNGTMIAGGLYSLDLSAYNIGAVNLNLTGTAGGSTTQYAASSVTNYASQDGYGPGFLQRISINNEGVITGHYSNGQIIPQYQLTLARFNAPSKLYREGSNLYTETQDSGVPLTGAPGTNGLGKISSNALEQSNVDLGNEFVHMILYQRAFQANSRIITTTDNMLEEVLSLKR</sequence>
<evidence type="ECO:0000259" key="7">
    <source>
        <dbReference type="Pfam" id="PF06429"/>
    </source>
</evidence>